<dbReference type="Proteomes" id="UP001153269">
    <property type="component" value="Unassembled WGS sequence"/>
</dbReference>
<name>A0A9N7UQC0_PLEPL</name>
<dbReference type="EMBL" id="CADEAL010001651">
    <property type="protein sequence ID" value="CAB1434315.1"/>
    <property type="molecule type" value="Genomic_DNA"/>
</dbReference>
<evidence type="ECO:0000313" key="1">
    <source>
        <dbReference type="EMBL" id="CAB1434315.1"/>
    </source>
</evidence>
<proteinExistence type="predicted"/>
<protein>
    <submittedName>
        <fullName evidence="1">Uncharacterized protein</fullName>
    </submittedName>
</protein>
<reference evidence="1" key="1">
    <citation type="submission" date="2020-03" db="EMBL/GenBank/DDBJ databases">
        <authorList>
            <person name="Weist P."/>
        </authorList>
    </citation>
    <scope>NUCLEOTIDE SEQUENCE</scope>
</reference>
<sequence length="73" mass="8500">MTQSLLITPRLAESSRSAGKRRHCTCPYYDLLRPTMSQSRQRRKRERLIEAGQMTWIHPSTARSSPTCVPHFK</sequence>
<gene>
    <name evidence="1" type="ORF">PLEPLA_LOCUS22368</name>
</gene>
<evidence type="ECO:0000313" key="2">
    <source>
        <dbReference type="Proteomes" id="UP001153269"/>
    </source>
</evidence>
<keyword evidence="2" id="KW-1185">Reference proteome</keyword>
<comment type="caution">
    <text evidence="1">The sequence shown here is derived from an EMBL/GenBank/DDBJ whole genome shotgun (WGS) entry which is preliminary data.</text>
</comment>
<organism evidence="1 2">
    <name type="scientific">Pleuronectes platessa</name>
    <name type="common">European plaice</name>
    <dbReference type="NCBI Taxonomy" id="8262"/>
    <lineage>
        <taxon>Eukaryota</taxon>
        <taxon>Metazoa</taxon>
        <taxon>Chordata</taxon>
        <taxon>Craniata</taxon>
        <taxon>Vertebrata</taxon>
        <taxon>Euteleostomi</taxon>
        <taxon>Actinopterygii</taxon>
        <taxon>Neopterygii</taxon>
        <taxon>Teleostei</taxon>
        <taxon>Neoteleostei</taxon>
        <taxon>Acanthomorphata</taxon>
        <taxon>Carangaria</taxon>
        <taxon>Pleuronectiformes</taxon>
        <taxon>Pleuronectoidei</taxon>
        <taxon>Pleuronectidae</taxon>
        <taxon>Pleuronectes</taxon>
    </lineage>
</organism>
<accession>A0A9N7UQC0</accession>
<dbReference type="AlphaFoldDB" id="A0A9N7UQC0"/>